<evidence type="ECO:0000313" key="1">
    <source>
        <dbReference type="EMBL" id="CAG8492464.1"/>
    </source>
</evidence>
<dbReference type="PANTHER" id="PTHR15503">
    <property type="entry name" value="LDOC1 RELATED"/>
    <property type="match status" value="1"/>
</dbReference>
<dbReference type="GO" id="GO:0003676">
    <property type="term" value="F:nucleic acid binding"/>
    <property type="evidence" value="ECO:0007669"/>
    <property type="project" value="InterPro"/>
</dbReference>
<accession>A0A9N8ZGU1</accession>
<organism evidence="1 2">
    <name type="scientific">Cetraspora pellucida</name>
    <dbReference type="NCBI Taxonomy" id="1433469"/>
    <lineage>
        <taxon>Eukaryota</taxon>
        <taxon>Fungi</taxon>
        <taxon>Fungi incertae sedis</taxon>
        <taxon>Mucoromycota</taxon>
        <taxon>Glomeromycotina</taxon>
        <taxon>Glomeromycetes</taxon>
        <taxon>Diversisporales</taxon>
        <taxon>Gigasporaceae</taxon>
        <taxon>Cetraspora</taxon>
    </lineage>
</organism>
<sequence length="393" mass="45193">MDDLQDQYDLNTIVAALQQNPNDFKQTMPKISLSDKFDESCMNFCGFLNQIHLIIQLQPQCYPNDATQVGLIRSLLTGSVLCLRQLLEIQIRQEQPQTKFDKTVLIDQFRTGLRGDIKDLLLTMPDPTSLNNAIMRAVRLSTVNQIQVPELMQIDFARLKPLSEEEKRRHHANNLCLYCGDSGYIVRRCPKKDNSRQHRIDAIAVTQETLIAVDSTKALTFLIKLQFPNRANLLTTALIDSGASSCFLDTTLAQEHSILIIKKPTPLSVKVIDEREVEFRAVTHETKSLQLWLQDYKKELSFNLILSPYYHIILASVPKKYQEFSDIFSKKERPIYGLSEQELKTLKQYIEKHLEKRFIRYSKSPAGAPILFVKKKDSQFLRIPHYPKGDPNG</sequence>
<dbReference type="InterPro" id="IPR043502">
    <property type="entry name" value="DNA/RNA_pol_sf"/>
</dbReference>
<reference evidence="1" key="1">
    <citation type="submission" date="2021-06" db="EMBL/GenBank/DDBJ databases">
        <authorList>
            <person name="Kallberg Y."/>
            <person name="Tangrot J."/>
            <person name="Rosling A."/>
        </authorList>
    </citation>
    <scope>NUCLEOTIDE SEQUENCE</scope>
    <source>
        <strain evidence="1">FL966</strain>
    </source>
</reference>
<dbReference type="InterPro" id="IPR036875">
    <property type="entry name" value="Znf_CCHC_sf"/>
</dbReference>
<dbReference type="GO" id="GO:0008270">
    <property type="term" value="F:zinc ion binding"/>
    <property type="evidence" value="ECO:0007669"/>
    <property type="project" value="InterPro"/>
</dbReference>
<dbReference type="CDD" id="cd00303">
    <property type="entry name" value="retropepsin_like"/>
    <property type="match status" value="1"/>
</dbReference>
<evidence type="ECO:0000313" key="2">
    <source>
        <dbReference type="Proteomes" id="UP000789759"/>
    </source>
</evidence>
<dbReference type="SUPFAM" id="SSF57756">
    <property type="entry name" value="Retrovirus zinc finger-like domains"/>
    <property type="match status" value="1"/>
</dbReference>
<gene>
    <name evidence="1" type="ORF">CPELLU_LOCUS2048</name>
</gene>
<proteinExistence type="predicted"/>
<dbReference type="OrthoDB" id="3257486at2759"/>
<dbReference type="Proteomes" id="UP000789759">
    <property type="component" value="Unassembled WGS sequence"/>
</dbReference>
<keyword evidence="2" id="KW-1185">Reference proteome</keyword>
<dbReference type="PANTHER" id="PTHR15503:SF22">
    <property type="entry name" value="TRANSPOSON TY3-I GAG POLYPROTEIN"/>
    <property type="match status" value="1"/>
</dbReference>
<dbReference type="InterPro" id="IPR032567">
    <property type="entry name" value="RTL1-rel"/>
</dbReference>
<dbReference type="EMBL" id="CAJVQA010000840">
    <property type="protein sequence ID" value="CAG8492464.1"/>
    <property type="molecule type" value="Genomic_DNA"/>
</dbReference>
<comment type="caution">
    <text evidence="1">The sequence shown here is derived from an EMBL/GenBank/DDBJ whole genome shotgun (WGS) entry which is preliminary data.</text>
</comment>
<dbReference type="SUPFAM" id="SSF56672">
    <property type="entry name" value="DNA/RNA polymerases"/>
    <property type="match status" value="1"/>
</dbReference>
<name>A0A9N8ZGU1_9GLOM</name>
<dbReference type="AlphaFoldDB" id="A0A9N8ZGU1"/>
<protein>
    <submittedName>
        <fullName evidence="1">4253_t:CDS:1</fullName>
    </submittedName>
</protein>
<dbReference type="Gene3D" id="3.10.10.10">
    <property type="entry name" value="HIV Type 1 Reverse Transcriptase, subunit A, domain 1"/>
    <property type="match status" value="1"/>
</dbReference>